<evidence type="ECO:0000313" key="2">
    <source>
        <dbReference type="EMBL" id="MFC6835964.1"/>
    </source>
</evidence>
<sequence length="354" mass="38149">MGDWELRARRLVGANLAVVVALLVVLALLGGWLTYDAHAGPETEQREEVVSSWETTAAFDHGATVTRENPVYDVGTRLDNRSVYFTNVAPVMNGSFDYGYTATGEGELDVDAETELVIRSVESPGEADTTVYWQQRRDRTSANASGLEPGESVSVPFSVDLAAAANETADIDEQLGGSPGQSEVVVEATVTLSGTVDGEAVERTERYTLPVELGETAAVDATGPTTERYERTETVRDPVDSSPLQAAGGPLLLLGSVLVLGGVGAMASRDELGLSSTERASLAHRRERAEFDDWITRIRLPESVLARERAHAESLADLVDFAIDTDNAVVESPDASAYYVVHDDLLYVYEPPER</sequence>
<evidence type="ECO:0000313" key="3">
    <source>
        <dbReference type="Proteomes" id="UP001596406"/>
    </source>
</evidence>
<dbReference type="RefSeq" id="WP_304447659.1">
    <property type="nucleotide sequence ID" value="NZ_JARRAH010000001.1"/>
</dbReference>
<gene>
    <name evidence="2" type="ORF">ACFQHK_05515</name>
</gene>
<evidence type="ECO:0000256" key="1">
    <source>
        <dbReference type="SAM" id="Phobius"/>
    </source>
</evidence>
<dbReference type="EMBL" id="JBHSXM010000001">
    <property type="protein sequence ID" value="MFC6835964.1"/>
    <property type="molecule type" value="Genomic_DNA"/>
</dbReference>
<proteinExistence type="predicted"/>
<accession>A0ABD5U6J3</accession>
<keyword evidence="1" id="KW-0812">Transmembrane</keyword>
<name>A0ABD5U6J3_9EURY</name>
<organism evidence="2 3">
    <name type="scientific">Halomarina ordinaria</name>
    <dbReference type="NCBI Taxonomy" id="3033939"/>
    <lineage>
        <taxon>Archaea</taxon>
        <taxon>Methanobacteriati</taxon>
        <taxon>Methanobacteriota</taxon>
        <taxon>Stenosarchaea group</taxon>
        <taxon>Halobacteria</taxon>
        <taxon>Halobacteriales</taxon>
        <taxon>Natronomonadaceae</taxon>
        <taxon>Halomarina</taxon>
    </lineage>
</organism>
<reference evidence="2 3" key="1">
    <citation type="journal article" date="2019" name="Int. J. Syst. Evol. Microbiol.">
        <title>The Global Catalogue of Microorganisms (GCM) 10K type strain sequencing project: providing services to taxonomists for standard genome sequencing and annotation.</title>
        <authorList>
            <consortium name="The Broad Institute Genomics Platform"/>
            <consortium name="The Broad Institute Genome Sequencing Center for Infectious Disease"/>
            <person name="Wu L."/>
            <person name="Ma J."/>
        </authorList>
    </citation>
    <scope>NUCLEOTIDE SEQUENCE [LARGE SCALE GENOMIC DNA]</scope>
    <source>
        <strain evidence="2 3">PSRA2</strain>
    </source>
</reference>
<dbReference type="Pfam" id="PF17231">
    <property type="entry name" value="DUF5305"/>
    <property type="match status" value="1"/>
</dbReference>
<protein>
    <submittedName>
        <fullName evidence="2">DUF5305 domain-containing protein</fullName>
    </submittedName>
</protein>
<dbReference type="AlphaFoldDB" id="A0ABD5U6J3"/>
<keyword evidence="3" id="KW-1185">Reference proteome</keyword>
<dbReference type="Proteomes" id="UP001596406">
    <property type="component" value="Unassembled WGS sequence"/>
</dbReference>
<feature type="transmembrane region" description="Helical" evidence="1">
    <location>
        <begin position="12"/>
        <end position="35"/>
    </location>
</feature>
<dbReference type="InterPro" id="IPR035185">
    <property type="entry name" value="DUF5305"/>
</dbReference>
<comment type="caution">
    <text evidence="2">The sequence shown here is derived from an EMBL/GenBank/DDBJ whole genome shotgun (WGS) entry which is preliminary data.</text>
</comment>
<keyword evidence="1" id="KW-1133">Transmembrane helix</keyword>
<keyword evidence="1" id="KW-0472">Membrane</keyword>